<gene>
    <name evidence="2" type="ORF">JIN85_19570</name>
</gene>
<evidence type="ECO:0000313" key="2">
    <source>
        <dbReference type="EMBL" id="MBK1884625.1"/>
    </source>
</evidence>
<dbReference type="RefSeq" id="WP_200273992.1">
    <property type="nucleotide sequence ID" value="NZ_JAENIJ010000066.1"/>
</dbReference>
<dbReference type="AlphaFoldDB" id="A0A934SAW6"/>
<sequence>MKKLLSLVLLLGLPPTIIAAADLSLPASRGVVSLPEGFEYIPKQGDDSIVGQFKKSTAEIDFDFGPMAGVYVDTMMKHWKADETVSVVRNSTTTIAGHSIKILVYSQGELKGAIVSWPDCLGNFYCKYRDEGELADFFTVALSFRPNKETPEQVAAPNP</sequence>
<proteinExistence type="predicted"/>
<dbReference type="Proteomes" id="UP000603141">
    <property type="component" value="Unassembled WGS sequence"/>
</dbReference>
<feature type="signal peptide" evidence="1">
    <location>
        <begin position="1"/>
        <end position="20"/>
    </location>
</feature>
<feature type="chain" id="PRO_5037757460" evidence="1">
    <location>
        <begin position="21"/>
        <end position="159"/>
    </location>
</feature>
<organism evidence="2 3">
    <name type="scientific">Luteolibacter pohnpeiensis</name>
    <dbReference type="NCBI Taxonomy" id="454153"/>
    <lineage>
        <taxon>Bacteria</taxon>
        <taxon>Pseudomonadati</taxon>
        <taxon>Verrucomicrobiota</taxon>
        <taxon>Verrucomicrobiia</taxon>
        <taxon>Verrucomicrobiales</taxon>
        <taxon>Verrucomicrobiaceae</taxon>
        <taxon>Luteolibacter</taxon>
    </lineage>
</organism>
<evidence type="ECO:0000313" key="3">
    <source>
        <dbReference type="Proteomes" id="UP000603141"/>
    </source>
</evidence>
<keyword evidence="3" id="KW-1185">Reference proteome</keyword>
<evidence type="ECO:0000256" key="1">
    <source>
        <dbReference type="SAM" id="SignalP"/>
    </source>
</evidence>
<comment type="caution">
    <text evidence="2">The sequence shown here is derived from an EMBL/GenBank/DDBJ whole genome shotgun (WGS) entry which is preliminary data.</text>
</comment>
<dbReference type="EMBL" id="JAENIJ010000066">
    <property type="protein sequence ID" value="MBK1884625.1"/>
    <property type="molecule type" value="Genomic_DNA"/>
</dbReference>
<keyword evidence="1" id="KW-0732">Signal</keyword>
<protein>
    <submittedName>
        <fullName evidence="2">Uncharacterized protein</fullName>
    </submittedName>
</protein>
<name>A0A934SAW6_9BACT</name>
<reference evidence="2" key="1">
    <citation type="submission" date="2021-01" db="EMBL/GenBank/DDBJ databases">
        <title>Modified the classification status of verrucomicrobia.</title>
        <authorList>
            <person name="Feng X."/>
        </authorList>
    </citation>
    <scope>NUCLEOTIDE SEQUENCE</scope>
    <source>
        <strain evidence="2">KCTC 22041</strain>
    </source>
</reference>
<accession>A0A934SAW6</accession>